<dbReference type="Proteomes" id="UP000235965">
    <property type="component" value="Unassembled WGS sequence"/>
</dbReference>
<dbReference type="InParanoid" id="A0A2J7RHW0"/>
<name>A0A2J7RHW0_9NEOP</name>
<proteinExistence type="predicted"/>
<keyword evidence="2" id="KW-1185">Reference proteome</keyword>
<evidence type="ECO:0000313" key="2">
    <source>
        <dbReference type="Proteomes" id="UP000235965"/>
    </source>
</evidence>
<organism evidence="1 2">
    <name type="scientific">Cryptotermes secundus</name>
    <dbReference type="NCBI Taxonomy" id="105785"/>
    <lineage>
        <taxon>Eukaryota</taxon>
        <taxon>Metazoa</taxon>
        <taxon>Ecdysozoa</taxon>
        <taxon>Arthropoda</taxon>
        <taxon>Hexapoda</taxon>
        <taxon>Insecta</taxon>
        <taxon>Pterygota</taxon>
        <taxon>Neoptera</taxon>
        <taxon>Polyneoptera</taxon>
        <taxon>Dictyoptera</taxon>
        <taxon>Blattodea</taxon>
        <taxon>Blattoidea</taxon>
        <taxon>Termitoidae</taxon>
        <taxon>Kalotermitidae</taxon>
        <taxon>Cryptotermitinae</taxon>
        <taxon>Cryptotermes</taxon>
    </lineage>
</organism>
<accession>A0A2J7RHW0</accession>
<dbReference type="EMBL" id="NEVH01003737">
    <property type="protein sequence ID" value="PNF40421.1"/>
    <property type="molecule type" value="Genomic_DNA"/>
</dbReference>
<dbReference type="AlphaFoldDB" id="A0A2J7RHW0"/>
<reference evidence="1 2" key="1">
    <citation type="submission" date="2017-12" db="EMBL/GenBank/DDBJ databases">
        <title>Hemimetabolous genomes reveal molecular basis of termite eusociality.</title>
        <authorList>
            <person name="Harrison M.C."/>
            <person name="Jongepier E."/>
            <person name="Robertson H.M."/>
            <person name="Arning N."/>
            <person name="Bitard-Feildel T."/>
            <person name="Chao H."/>
            <person name="Childers C.P."/>
            <person name="Dinh H."/>
            <person name="Doddapaneni H."/>
            <person name="Dugan S."/>
            <person name="Gowin J."/>
            <person name="Greiner C."/>
            <person name="Han Y."/>
            <person name="Hu H."/>
            <person name="Hughes D.S.T."/>
            <person name="Huylmans A.-K."/>
            <person name="Kemena C."/>
            <person name="Kremer L.P.M."/>
            <person name="Lee S.L."/>
            <person name="Lopez-Ezquerra A."/>
            <person name="Mallet L."/>
            <person name="Monroy-Kuhn J.M."/>
            <person name="Moser A."/>
            <person name="Murali S.C."/>
            <person name="Muzny D.M."/>
            <person name="Otani S."/>
            <person name="Piulachs M.-D."/>
            <person name="Poelchau M."/>
            <person name="Qu J."/>
            <person name="Schaub F."/>
            <person name="Wada-Katsumata A."/>
            <person name="Worley K.C."/>
            <person name="Xie Q."/>
            <person name="Ylla G."/>
            <person name="Poulsen M."/>
            <person name="Gibbs R.A."/>
            <person name="Schal C."/>
            <person name="Richards S."/>
            <person name="Belles X."/>
            <person name="Korb J."/>
            <person name="Bornberg-Bauer E."/>
        </authorList>
    </citation>
    <scope>NUCLEOTIDE SEQUENCE [LARGE SCALE GENOMIC DNA]</scope>
    <source>
        <tissue evidence="1">Whole body</tissue>
    </source>
</reference>
<comment type="caution">
    <text evidence="1">The sequence shown here is derived from an EMBL/GenBank/DDBJ whole genome shotgun (WGS) entry which is preliminary data.</text>
</comment>
<evidence type="ECO:0000313" key="1">
    <source>
        <dbReference type="EMBL" id="PNF40421.1"/>
    </source>
</evidence>
<protein>
    <submittedName>
        <fullName evidence="1">Uncharacterized protein</fullName>
    </submittedName>
</protein>
<sequence>MPQSNFKIPAQREKISRTPNEEMEAKAKTITVYRPITCQNEEGIWPLNKE</sequence>
<gene>
    <name evidence="1" type="ORF">B7P43_G01589</name>
</gene>